<dbReference type="SUPFAM" id="SSF53850">
    <property type="entry name" value="Periplasmic binding protein-like II"/>
    <property type="match status" value="1"/>
</dbReference>
<feature type="compositionally biased region" description="Low complexity" evidence="1">
    <location>
        <begin position="145"/>
        <end position="155"/>
    </location>
</feature>
<reference evidence="3 4" key="1">
    <citation type="submission" date="2020-08" db="EMBL/GenBank/DDBJ databases">
        <title>Genomic Encyclopedia of Type Strains, Phase IV (KMG-IV): sequencing the most valuable type-strain genomes for metagenomic binning, comparative biology and taxonomic classification.</title>
        <authorList>
            <person name="Goeker M."/>
        </authorList>
    </citation>
    <scope>NUCLEOTIDE SEQUENCE [LARGE SCALE GENOMIC DNA]</scope>
    <source>
        <strain evidence="3 4">DSM 103725</strain>
    </source>
</reference>
<evidence type="ECO:0000313" key="4">
    <source>
        <dbReference type="Proteomes" id="UP000541810"/>
    </source>
</evidence>
<name>A0A7X0LKJ4_9BACT</name>
<dbReference type="Gene3D" id="3.40.190.10">
    <property type="entry name" value="Periplasmic binding protein-like II"/>
    <property type="match status" value="1"/>
</dbReference>
<feature type="chain" id="PRO_5031399769" description="Extracellular solute-binding protein" evidence="2">
    <location>
        <begin position="21"/>
        <end position="180"/>
    </location>
</feature>
<comment type="caution">
    <text evidence="3">The sequence shown here is derived from an EMBL/GenBank/DDBJ whole genome shotgun (WGS) entry which is preliminary data.</text>
</comment>
<organism evidence="3 4">
    <name type="scientific">Algisphaera agarilytica</name>
    <dbReference type="NCBI Taxonomy" id="1385975"/>
    <lineage>
        <taxon>Bacteria</taxon>
        <taxon>Pseudomonadati</taxon>
        <taxon>Planctomycetota</taxon>
        <taxon>Phycisphaerae</taxon>
        <taxon>Phycisphaerales</taxon>
        <taxon>Phycisphaeraceae</taxon>
        <taxon>Algisphaera</taxon>
    </lineage>
</organism>
<dbReference type="RefSeq" id="WP_221435439.1">
    <property type="nucleotide sequence ID" value="NZ_JACHGY010000001.1"/>
</dbReference>
<accession>A0A7X0LKJ4</accession>
<gene>
    <name evidence="3" type="ORF">HNQ40_001720</name>
</gene>
<evidence type="ECO:0000313" key="3">
    <source>
        <dbReference type="EMBL" id="MBB6429914.1"/>
    </source>
</evidence>
<feature type="region of interest" description="Disordered" evidence="1">
    <location>
        <begin position="142"/>
        <end position="180"/>
    </location>
</feature>
<evidence type="ECO:0000256" key="1">
    <source>
        <dbReference type="SAM" id="MobiDB-lite"/>
    </source>
</evidence>
<proteinExistence type="predicted"/>
<dbReference type="Proteomes" id="UP000541810">
    <property type="component" value="Unassembled WGS sequence"/>
</dbReference>
<keyword evidence="2" id="KW-0732">Signal</keyword>
<evidence type="ECO:0008006" key="5">
    <source>
        <dbReference type="Google" id="ProtNLM"/>
    </source>
</evidence>
<sequence>MTIFKVALMAVLCIALGVQVAASDIETRSLDELYAAALAQGGHFVLRAGGDKPDQIDYYLDKFKARFPELKVTHSVDVSLNHAPRYDNAREAGGKENVPDVIQFQTLHDFEYYKEHGLIEAYKPRHWDKVFPDHKDPAAIGPVCTASPSATTSTPKYWGIPKPRETPWTTSTPRSRERSF</sequence>
<evidence type="ECO:0000256" key="2">
    <source>
        <dbReference type="SAM" id="SignalP"/>
    </source>
</evidence>
<keyword evidence="4" id="KW-1185">Reference proteome</keyword>
<dbReference type="AlphaFoldDB" id="A0A7X0LKJ4"/>
<feature type="signal peptide" evidence="2">
    <location>
        <begin position="1"/>
        <end position="20"/>
    </location>
</feature>
<protein>
    <recommendedName>
        <fullName evidence="5">Extracellular solute-binding protein</fullName>
    </recommendedName>
</protein>
<dbReference type="EMBL" id="JACHGY010000001">
    <property type="protein sequence ID" value="MBB6429914.1"/>
    <property type="molecule type" value="Genomic_DNA"/>
</dbReference>